<dbReference type="AlphaFoldDB" id="A0AA40FWT3"/>
<comment type="caution">
    <text evidence="2">The sequence shown here is derived from an EMBL/GenBank/DDBJ whole genome shotgun (WGS) entry which is preliminary data.</text>
</comment>
<protein>
    <submittedName>
        <fullName evidence="2">Uncharacterized protein</fullName>
    </submittedName>
</protein>
<feature type="region of interest" description="Disordered" evidence="1">
    <location>
        <begin position="39"/>
        <end position="86"/>
    </location>
</feature>
<evidence type="ECO:0000313" key="2">
    <source>
        <dbReference type="EMBL" id="KAK1126762.1"/>
    </source>
</evidence>
<evidence type="ECO:0000313" key="3">
    <source>
        <dbReference type="Proteomes" id="UP001177670"/>
    </source>
</evidence>
<proteinExistence type="predicted"/>
<reference evidence="2" key="1">
    <citation type="submission" date="2021-10" db="EMBL/GenBank/DDBJ databases">
        <title>Melipona bicolor Genome sequencing and assembly.</title>
        <authorList>
            <person name="Araujo N.S."/>
            <person name="Arias M.C."/>
        </authorList>
    </citation>
    <scope>NUCLEOTIDE SEQUENCE</scope>
    <source>
        <strain evidence="2">USP_2M_L1-L4_2017</strain>
        <tissue evidence="2">Whole body</tissue>
    </source>
</reference>
<name>A0AA40FWT3_9HYME</name>
<evidence type="ECO:0000256" key="1">
    <source>
        <dbReference type="SAM" id="MobiDB-lite"/>
    </source>
</evidence>
<feature type="compositionally biased region" description="Acidic residues" evidence="1">
    <location>
        <begin position="57"/>
        <end position="72"/>
    </location>
</feature>
<gene>
    <name evidence="2" type="ORF">K0M31_004385</name>
</gene>
<organism evidence="2 3">
    <name type="scientific">Melipona bicolor</name>
    <dbReference type="NCBI Taxonomy" id="60889"/>
    <lineage>
        <taxon>Eukaryota</taxon>
        <taxon>Metazoa</taxon>
        <taxon>Ecdysozoa</taxon>
        <taxon>Arthropoda</taxon>
        <taxon>Hexapoda</taxon>
        <taxon>Insecta</taxon>
        <taxon>Pterygota</taxon>
        <taxon>Neoptera</taxon>
        <taxon>Endopterygota</taxon>
        <taxon>Hymenoptera</taxon>
        <taxon>Apocrita</taxon>
        <taxon>Aculeata</taxon>
        <taxon>Apoidea</taxon>
        <taxon>Anthophila</taxon>
        <taxon>Apidae</taxon>
        <taxon>Melipona</taxon>
    </lineage>
</organism>
<keyword evidence="3" id="KW-1185">Reference proteome</keyword>
<dbReference type="Proteomes" id="UP001177670">
    <property type="component" value="Unassembled WGS sequence"/>
</dbReference>
<accession>A0AA40FWT3</accession>
<sequence length="101" mass="11137">MENDSRTLADVDVDTKPDTRAGTLNYFQIEQESAFDRLRSPLKPVGVSQGLDFTEKDTDDTDDADDDDDDDDITHLGSDMSRETSEVRLLIGLATGTVHST</sequence>
<dbReference type="EMBL" id="JAHYIQ010000013">
    <property type="protein sequence ID" value="KAK1126762.1"/>
    <property type="molecule type" value="Genomic_DNA"/>
</dbReference>